<reference evidence="1" key="1">
    <citation type="submission" date="2021-12" db="EMBL/GenBank/DDBJ databases">
        <authorList>
            <person name="King R."/>
        </authorList>
    </citation>
    <scope>NUCLEOTIDE SEQUENCE</scope>
</reference>
<dbReference type="OrthoDB" id="6775742at2759"/>
<dbReference type="AlphaFoldDB" id="A0A9P0FPD1"/>
<dbReference type="Proteomes" id="UP001154078">
    <property type="component" value="Chromosome 8"/>
</dbReference>
<protein>
    <submittedName>
        <fullName evidence="1">Uncharacterized protein</fullName>
    </submittedName>
</protein>
<sequence>MPNDNEEQAVGNTISYISLDTAVRLLKEYNGETKSDKAHDFIDSCDMVFSSVNPDNHEILFNIIKTKLTGKARSLTKYKQFFDWVDLKDYLEDVFSEKRSISFWQLELNSCKQSRQEEHLLQIK</sequence>
<accession>A0A9P0FPD1</accession>
<name>A0A9P0FPD1_BRAAE</name>
<keyword evidence="2" id="KW-1185">Reference proteome</keyword>
<organism evidence="1 2">
    <name type="scientific">Brassicogethes aeneus</name>
    <name type="common">Rape pollen beetle</name>
    <name type="synonym">Meligethes aeneus</name>
    <dbReference type="NCBI Taxonomy" id="1431903"/>
    <lineage>
        <taxon>Eukaryota</taxon>
        <taxon>Metazoa</taxon>
        <taxon>Ecdysozoa</taxon>
        <taxon>Arthropoda</taxon>
        <taxon>Hexapoda</taxon>
        <taxon>Insecta</taxon>
        <taxon>Pterygota</taxon>
        <taxon>Neoptera</taxon>
        <taxon>Endopterygota</taxon>
        <taxon>Coleoptera</taxon>
        <taxon>Polyphaga</taxon>
        <taxon>Cucujiformia</taxon>
        <taxon>Nitidulidae</taxon>
        <taxon>Meligethinae</taxon>
        <taxon>Brassicogethes</taxon>
    </lineage>
</organism>
<evidence type="ECO:0000313" key="1">
    <source>
        <dbReference type="EMBL" id="CAH0563053.1"/>
    </source>
</evidence>
<gene>
    <name evidence="1" type="ORF">MELIAE_LOCUS12045</name>
</gene>
<proteinExistence type="predicted"/>
<dbReference type="EMBL" id="OV121139">
    <property type="protein sequence ID" value="CAH0563053.1"/>
    <property type="molecule type" value="Genomic_DNA"/>
</dbReference>
<evidence type="ECO:0000313" key="2">
    <source>
        <dbReference type="Proteomes" id="UP001154078"/>
    </source>
</evidence>